<dbReference type="InterPro" id="IPR000560">
    <property type="entry name" value="His_Pase_clade-2"/>
</dbReference>
<dbReference type="STRING" id="1280837.A0A316VC51"/>
<protein>
    <submittedName>
        <fullName evidence="4">Phosphoglycerate mutase-like protein</fullName>
    </submittedName>
</protein>
<dbReference type="InterPro" id="IPR050645">
    <property type="entry name" value="Histidine_acid_phosphatase"/>
</dbReference>
<dbReference type="GeneID" id="37024433"/>
<keyword evidence="5" id="KW-1185">Reference proteome</keyword>
<organism evidence="4 5">
    <name type="scientific">Meira miltonrushii</name>
    <dbReference type="NCBI Taxonomy" id="1280837"/>
    <lineage>
        <taxon>Eukaryota</taxon>
        <taxon>Fungi</taxon>
        <taxon>Dikarya</taxon>
        <taxon>Basidiomycota</taxon>
        <taxon>Ustilaginomycotina</taxon>
        <taxon>Exobasidiomycetes</taxon>
        <taxon>Exobasidiales</taxon>
        <taxon>Brachybasidiaceae</taxon>
        <taxon>Meira</taxon>
    </lineage>
</organism>
<name>A0A316VC51_9BASI</name>
<proteinExistence type="inferred from homology"/>
<dbReference type="PROSITE" id="PS00616">
    <property type="entry name" value="HIS_ACID_PHOSPHAT_1"/>
    <property type="match status" value="1"/>
</dbReference>
<dbReference type="CDD" id="cd07061">
    <property type="entry name" value="HP_HAP_like"/>
    <property type="match status" value="1"/>
</dbReference>
<gene>
    <name evidence="4" type="ORF">FA14DRAFT_65717</name>
</gene>
<accession>A0A316VC51</accession>
<dbReference type="InterPro" id="IPR033379">
    <property type="entry name" value="Acid_Pase_AS"/>
</dbReference>
<comment type="similarity">
    <text evidence="1">Belongs to the histidine acid phosphatase family.</text>
</comment>
<evidence type="ECO:0000256" key="3">
    <source>
        <dbReference type="SAM" id="MobiDB-lite"/>
    </source>
</evidence>
<reference evidence="4 5" key="1">
    <citation type="journal article" date="2018" name="Mol. Biol. Evol.">
        <title>Broad Genomic Sampling Reveals a Smut Pathogenic Ancestry of the Fungal Clade Ustilaginomycotina.</title>
        <authorList>
            <person name="Kijpornyongpan T."/>
            <person name="Mondo S.J."/>
            <person name="Barry K."/>
            <person name="Sandor L."/>
            <person name="Lee J."/>
            <person name="Lipzen A."/>
            <person name="Pangilinan J."/>
            <person name="LaButti K."/>
            <person name="Hainaut M."/>
            <person name="Henrissat B."/>
            <person name="Grigoriev I.V."/>
            <person name="Spatafora J.W."/>
            <person name="Aime M.C."/>
        </authorList>
    </citation>
    <scope>NUCLEOTIDE SEQUENCE [LARGE SCALE GENOMIC DNA]</scope>
    <source>
        <strain evidence="4 5">MCA 3882</strain>
    </source>
</reference>
<dbReference type="EMBL" id="KZ819604">
    <property type="protein sequence ID" value="PWN33833.1"/>
    <property type="molecule type" value="Genomic_DNA"/>
</dbReference>
<evidence type="ECO:0000313" key="5">
    <source>
        <dbReference type="Proteomes" id="UP000245771"/>
    </source>
</evidence>
<evidence type="ECO:0000313" key="4">
    <source>
        <dbReference type="EMBL" id="PWN33833.1"/>
    </source>
</evidence>
<dbReference type="Proteomes" id="UP000245771">
    <property type="component" value="Unassembled WGS sequence"/>
</dbReference>
<dbReference type="OrthoDB" id="10257284at2759"/>
<dbReference type="FunCoup" id="A0A316VC51">
    <property type="interactions" value="37"/>
</dbReference>
<feature type="region of interest" description="Disordered" evidence="3">
    <location>
        <begin position="1"/>
        <end position="24"/>
    </location>
</feature>
<sequence length="470" mass="51541">MAGPSSIPISPAIGQSGSTSESLGWRDAPSALQLVQAHYLVRHGERTPVRTRLLNAKPAIPARWNMCHAGKDFHSTVLDLTGSTKTIRADNWKNEDLSGSPVSMKIQKRVESTDEGAQNILATQPGECMLGELTDLGRSTTHLIGSRLRKLYVDKLGLLPKELQESDENKVYFRSTNMGRTIESLQSVVSGMLPETKANHTGNFTPTMLIRNGVTENLLPNTFGCGRLRELDKKFSILAAAIHNPKLAALDSLLAPHMDGQVPRVDGHPRLSGILDTVRAAKVHGIPIPSAFEDPKVVDVVETAVCDEWYTGYRAEDVNARDQFRRLAMGRFLNELSGRLNDKASKPSSTPLQMAVYSAHDTSIAGILGTLDVFDNRWPAFTAAVGVELFKDTNSGGLLSTLGLKKEQHYVRMRYGDKELALPACSARGSHLEGRPEFCTLQAFTKAVDALRHPQGKSWEQECDESRHGE</sequence>
<dbReference type="AlphaFoldDB" id="A0A316VC51"/>
<evidence type="ECO:0000256" key="2">
    <source>
        <dbReference type="ARBA" id="ARBA00022801"/>
    </source>
</evidence>
<dbReference type="SUPFAM" id="SSF53254">
    <property type="entry name" value="Phosphoglycerate mutase-like"/>
    <property type="match status" value="1"/>
</dbReference>
<feature type="compositionally biased region" description="Polar residues" evidence="3">
    <location>
        <begin position="13"/>
        <end position="22"/>
    </location>
</feature>
<dbReference type="Gene3D" id="3.40.50.1240">
    <property type="entry name" value="Phosphoglycerate mutase-like"/>
    <property type="match status" value="1"/>
</dbReference>
<keyword evidence="2" id="KW-0378">Hydrolase</keyword>
<dbReference type="InterPro" id="IPR029033">
    <property type="entry name" value="His_PPase_superfam"/>
</dbReference>
<evidence type="ECO:0000256" key="1">
    <source>
        <dbReference type="ARBA" id="ARBA00005375"/>
    </source>
</evidence>
<dbReference type="RefSeq" id="XP_025354135.1">
    <property type="nucleotide sequence ID" value="XM_025502652.1"/>
</dbReference>
<dbReference type="PANTHER" id="PTHR11567">
    <property type="entry name" value="ACID PHOSPHATASE-RELATED"/>
    <property type="match status" value="1"/>
</dbReference>
<dbReference type="InParanoid" id="A0A316VC51"/>
<dbReference type="PROSITE" id="PS00778">
    <property type="entry name" value="HIS_ACID_PHOSPHAT_2"/>
    <property type="match status" value="1"/>
</dbReference>
<dbReference type="GO" id="GO:0016791">
    <property type="term" value="F:phosphatase activity"/>
    <property type="evidence" value="ECO:0007669"/>
    <property type="project" value="TreeGrafter"/>
</dbReference>
<dbReference type="PANTHER" id="PTHR11567:SF110">
    <property type="entry name" value="2-PHOSPHOXYLOSE PHOSPHATASE 1"/>
    <property type="match status" value="1"/>
</dbReference>
<dbReference type="Pfam" id="PF00328">
    <property type="entry name" value="His_Phos_2"/>
    <property type="match status" value="1"/>
</dbReference>